<proteinExistence type="predicted"/>
<dbReference type="AlphaFoldDB" id="U2ZEH9"/>
<keyword evidence="1" id="KW-0732">Signal</keyword>
<name>U2ZEH9_VIBPR</name>
<feature type="chain" id="PRO_5004638392" description="Chalcone isomerase domain-containing protein" evidence="1">
    <location>
        <begin position="25"/>
        <end position="191"/>
    </location>
</feature>
<evidence type="ECO:0000313" key="3">
    <source>
        <dbReference type="EMBL" id="GAD66111.1"/>
    </source>
</evidence>
<dbReference type="InterPro" id="IPR016087">
    <property type="entry name" value="Chalcone_isomerase"/>
</dbReference>
<evidence type="ECO:0000259" key="2">
    <source>
        <dbReference type="Pfam" id="PF16036"/>
    </source>
</evidence>
<evidence type="ECO:0000313" key="4">
    <source>
        <dbReference type="Proteomes" id="UP000016570"/>
    </source>
</evidence>
<dbReference type="Pfam" id="PF16036">
    <property type="entry name" value="Chalcone_3"/>
    <property type="match status" value="1"/>
</dbReference>
<organism evidence="3 4">
    <name type="scientific">Vibrio proteolyticus NBRC 13287</name>
    <dbReference type="NCBI Taxonomy" id="1219065"/>
    <lineage>
        <taxon>Bacteria</taxon>
        <taxon>Pseudomonadati</taxon>
        <taxon>Pseudomonadota</taxon>
        <taxon>Gammaproteobacteria</taxon>
        <taxon>Vibrionales</taxon>
        <taxon>Vibrionaceae</taxon>
        <taxon>Vibrio</taxon>
    </lineage>
</organism>
<keyword evidence="4" id="KW-1185">Reference proteome</keyword>
<gene>
    <name evidence="3" type="ORF">VPR01S_03_00190</name>
</gene>
<dbReference type="eggNOG" id="COG3572">
    <property type="taxonomic scope" value="Bacteria"/>
</dbReference>
<dbReference type="EMBL" id="BATJ01000003">
    <property type="protein sequence ID" value="GAD66111.1"/>
    <property type="molecule type" value="Genomic_DNA"/>
</dbReference>
<protein>
    <recommendedName>
        <fullName evidence="2">Chalcone isomerase domain-containing protein</fullName>
    </recommendedName>
</protein>
<comment type="caution">
    <text evidence="3">The sequence shown here is derived from an EMBL/GenBank/DDBJ whole genome shotgun (WGS) entry which is preliminary data.</text>
</comment>
<dbReference type="RefSeq" id="WP_021704101.1">
    <property type="nucleotide sequence ID" value="NZ_BATJ01000003.1"/>
</dbReference>
<dbReference type="STRING" id="1219065.VPR01S_03_00190"/>
<dbReference type="Proteomes" id="UP000016570">
    <property type="component" value="Unassembled WGS sequence"/>
</dbReference>
<reference evidence="3 4" key="1">
    <citation type="submission" date="2013-09" db="EMBL/GenBank/DDBJ databases">
        <title>Whole genome shotgun sequence of Vibrio proteolyticus NBRC 13287.</title>
        <authorList>
            <person name="Isaki S."/>
            <person name="Hosoyama A."/>
            <person name="Numata M."/>
            <person name="Hashimoto M."/>
            <person name="Hosoyama Y."/>
            <person name="Tsuchikane K."/>
            <person name="Noguchi M."/>
            <person name="Hirakata S."/>
            <person name="Ichikawa N."/>
            <person name="Ohji S."/>
            <person name="Yamazoe A."/>
            <person name="Fujita N."/>
        </authorList>
    </citation>
    <scope>NUCLEOTIDE SEQUENCE [LARGE SCALE GENOMIC DNA]</scope>
    <source>
        <strain evidence="3 4">NBRC 13287</strain>
    </source>
</reference>
<evidence type="ECO:0000256" key="1">
    <source>
        <dbReference type="SAM" id="SignalP"/>
    </source>
</evidence>
<feature type="signal peptide" evidence="1">
    <location>
        <begin position="1"/>
        <end position="24"/>
    </location>
</feature>
<feature type="domain" description="Chalcone isomerase" evidence="2">
    <location>
        <begin position="51"/>
        <end position="187"/>
    </location>
</feature>
<sequence>MKRTAWYRGAISIVLLLLSSFSFAVVASSGSEHTSVQWKSWPTVGKAQLSWFMFDIYESRLKAPAGTYQLADDITPHALALQIDYQRNISRDELLNATAEQWKKLGYSSTRYRPWLAALSGLFPDISKGDQLIYVTDGVEGSLWYAERNHAPKVVGLVSDETLNDAFLSIWLSPRSQYPELRKQLIGMHTK</sequence>
<accession>U2ZEH9</accession>